<proteinExistence type="predicted"/>
<feature type="region of interest" description="Disordered" evidence="1">
    <location>
        <begin position="227"/>
        <end position="250"/>
    </location>
</feature>
<evidence type="ECO:0000313" key="2">
    <source>
        <dbReference type="EMBL" id="MBW0535285.1"/>
    </source>
</evidence>
<feature type="region of interest" description="Disordered" evidence="1">
    <location>
        <begin position="114"/>
        <end position="167"/>
    </location>
</feature>
<accession>A0A9Q3IDK6</accession>
<feature type="region of interest" description="Disordered" evidence="1">
    <location>
        <begin position="331"/>
        <end position="372"/>
    </location>
</feature>
<gene>
    <name evidence="2" type="ORF">O181_075000</name>
</gene>
<reference evidence="2" key="1">
    <citation type="submission" date="2021-03" db="EMBL/GenBank/DDBJ databases">
        <title>Draft genome sequence of rust myrtle Austropuccinia psidii MF-1, a brazilian biotype.</title>
        <authorList>
            <person name="Quecine M.C."/>
            <person name="Pachon D.M.R."/>
            <person name="Bonatelli M.L."/>
            <person name="Correr F.H."/>
            <person name="Franceschini L.M."/>
            <person name="Leite T.F."/>
            <person name="Margarido G.R.A."/>
            <person name="Almeida C.A."/>
            <person name="Ferrarezi J.A."/>
            <person name="Labate C.A."/>
        </authorList>
    </citation>
    <scope>NUCLEOTIDE SEQUENCE</scope>
    <source>
        <strain evidence="2">MF-1</strain>
    </source>
</reference>
<feature type="compositionally biased region" description="Polar residues" evidence="1">
    <location>
        <begin position="149"/>
        <end position="167"/>
    </location>
</feature>
<dbReference type="AlphaFoldDB" id="A0A9Q3IDK6"/>
<protein>
    <submittedName>
        <fullName evidence="2">Uncharacterized protein</fullName>
    </submittedName>
</protein>
<comment type="caution">
    <text evidence="2">The sequence shown here is derived from an EMBL/GenBank/DDBJ whole genome shotgun (WGS) entry which is preliminary data.</text>
</comment>
<dbReference type="Proteomes" id="UP000765509">
    <property type="component" value="Unassembled WGS sequence"/>
</dbReference>
<feature type="compositionally biased region" description="Polar residues" evidence="1">
    <location>
        <begin position="124"/>
        <end position="139"/>
    </location>
</feature>
<organism evidence="2 3">
    <name type="scientific">Austropuccinia psidii MF-1</name>
    <dbReference type="NCBI Taxonomy" id="1389203"/>
    <lineage>
        <taxon>Eukaryota</taxon>
        <taxon>Fungi</taxon>
        <taxon>Dikarya</taxon>
        <taxon>Basidiomycota</taxon>
        <taxon>Pucciniomycotina</taxon>
        <taxon>Pucciniomycetes</taxon>
        <taxon>Pucciniales</taxon>
        <taxon>Sphaerophragmiaceae</taxon>
        <taxon>Austropuccinia</taxon>
    </lineage>
</organism>
<keyword evidence="3" id="KW-1185">Reference proteome</keyword>
<evidence type="ECO:0000313" key="3">
    <source>
        <dbReference type="Proteomes" id="UP000765509"/>
    </source>
</evidence>
<name>A0A9Q3IDK6_9BASI</name>
<dbReference type="EMBL" id="AVOT02040110">
    <property type="protein sequence ID" value="MBW0535285.1"/>
    <property type="molecule type" value="Genomic_DNA"/>
</dbReference>
<evidence type="ECO:0000256" key="1">
    <source>
        <dbReference type="SAM" id="MobiDB-lite"/>
    </source>
</evidence>
<sequence>MALPQLPRNGLEKRSCILHSFQTNQFPSITTALRKRSLGLGKTAESVKDTIEAGQKTFPKPPGGLSPVVFWRKRQAMLIPGTTNFSHCCLGTQLIKTRHSLLCTGYQKPVPLAGGTYHTKETPTQHLVPSPNSESSSDLNLPDEGRVQLKTNSGDPQAQELVQPSSRSKIPYIIQKNLSPNEEKATYHAGEPEGIQDKPEKSVPFEGKYFKLVTKSASFDQSVSFVDTPADTEAEPNRAGSEAPRPEAFPLSPEETEWAESQNMASFSKPRSNKFLQSVEKWWTSLGYKFQYFWNGLVNFLARRRRNPWTGRNPPEDKFYKKILFKKAPNLPGESQNERIARLSEQGNLHPIKNPEKQVDPTHILSDNTISK</sequence>